<evidence type="ECO:0000256" key="1">
    <source>
        <dbReference type="SAM" id="MobiDB-lite"/>
    </source>
</evidence>
<dbReference type="PANTHER" id="PTHR35007:SF4">
    <property type="entry name" value="CONSERVED TRANSMEMBRANE PROTEIN-RELATED"/>
    <property type="match status" value="1"/>
</dbReference>
<dbReference type="PANTHER" id="PTHR35007">
    <property type="entry name" value="INTEGRAL MEMBRANE PROTEIN-RELATED"/>
    <property type="match status" value="1"/>
</dbReference>
<evidence type="ECO:0000313" key="4">
    <source>
        <dbReference type="Proteomes" id="UP000245283"/>
    </source>
</evidence>
<keyword evidence="2" id="KW-1133">Transmembrane helix</keyword>
<feature type="region of interest" description="Disordered" evidence="1">
    <location>
        <begin position="25"/>
        <end position="58"/>
    </location>
</feature>
<dbReference type="Proteomes" id="UP000245283">
    <property type="component" value="Unassembled WGS sequence"/>
</dbReference>
<dbReference type="EMBL" id="QETB01000001">
    <property type="protein sequence ID" value="PWF27060.1"/>
    <property type="molecule type" value="Genomic_DNA"/>
</dbReference>
<name>A0A2V1K9T0_9ACTO</name>
<organism evidence="3 4">
    <name type="scientific">Ancrocorticia populi</name>
    <dbReference type="NCBI Taxonomy" id="2175228"/>
    <lineage>
        <taxon>Bacteria</taxon>
        <taxon>Bacillati</taxon>
        <taxon>Actinomycetota</taxon>
        <taxon>Actinomycetes</taxon>
        <taxon>Actinomycetales</taxon>
        <taxon>Actinomycetaceae</taxon>
        <taxon>Ancrocorticia</taxon>
    </lineage>
</organism>
<evidence type="ECO:0000313" key="3">
    <source>
        <dbReference type="EMBL" id="PWF27060.1"/>
    </source>
</evidence>
<dbReference type="AlphaFoldDB" id="A0A2V1K9T0"/>
<protein>
    <recommendedName>
        <fullName evidence="5">Type II secretion system protein GspF domain-containing protein</fullName>
    </recommendedName>
</protein>
<accession>A0A2V1K9T0</accession>
<feature type="transmembrane region" description="Helical" evidence="2">
    <location>
        <begin position="201"/>
        <end position="221"/>
    </location>
</feature>
<feature type="compositionally biased region" description="Basic and acidic residues" evidence="1">
    <location>
        <begin position="36"/>
        <end position="55"/>
    </location>
</feature>
<sequence length="232" mass="24571">MTGIAVALILVTIWAGRGVPPRLEGKRRKGGVFGADGRRNKLKSDQRGSTEKPEAPEDLGLIVSEVATRLRSGAGTEAAWVKTFDRFGMIGRLDESGVPLAVRRIWNGGRGVFRRPGTLRTGVPAAIAVCRMSWLTGAPTADILDSCAQGISEAGEAKAARDVALAGPKASARMLAWLPLMGIGFGTIIGARPLVFLTGEWLGNMCLVIGVGLEVAGVMWVRRLTRRAENAA</sequence>
<feature type="transmembrane region" description="Helical" evidence="2">
    <location>
        <begin position="175"/>
        <end position="195"/>
    </location>
</feature>
<keyword evidence="2" id="KW-0472">Membrane</keyword>
<gene>
    <name evidence="3" type="ORF">DD236_01225</name>
</gene>
<proteinExistence type="predicted"/>
<reference evidence="4" key="1">
    <citation type="submission" date="2018-05" db="EMBL/GenBank/DDBJ databases">
        <authorList>
            <person name="Li Y."/>
        </authorList>
    </citation>
    <scope>NUCLEOTIDE SEQUENCE [LARGE SCALE GENOMIC DNA]</scope>
    <source>
        <strain evidence="4">sk1b4</strain>
    </source>
</reference>
<comment type="caution">
    <text evidence="3">The sequence shown here is derived from an EMBL/GenBank/DDBJ whole genome shotgun (WGS) entry which is preliminary data.</text>
</comment>
<keyword evidence="4" id="KW-1185">Reference proteome</keyword>
<keyword evidence="2" id="KW-0812">Transmembrane</keyword>
<evidence type="ECO:0008006" key="5">
    <source>
        <dbReference type="Google" id="ProtNLM"/>
    </source>
</evidence>
<evidence type="ECO:0000256" key="2">
    <source>
        <dbReference type="SAM" id="Phobius"/>
    </source>
</evidence>